<evidence type="ECO:0000256" key="2">
    <source>
        <dbReference type="PROSITE-ProRule" id="PRU00335"/>
    </source>
</evidence>
<dbReference type="SUPFAM" id="SSF46689">
    <property type="entry name" value="Homeodomain-like"/>
    <property type="match status" value="1"/>
</dbReference>
<keyword evidence="1 2" id="KW-0238">DNA-binding</keyword>
<name>A0ABV9YHL9_9PSEU</name>
<dbReference type="Pfam" id="PF17929">
    <property type="entry name" value="TetR_C_34"/>
    <property type="match status" value="1"/>
</dbReference>
<dbReference type="EMBL" id="JBHSJB010000052">
    <property type="protein sequence ID" value="MFC5060056.1"/>
    <property type="molecule type" value="Genomic_DNA"/>
</dbReference>
<dbReference type="RefSeq" id="WP_344040267.1">
    <property type="nucleotide sequence ID" value="NZ_BAAAKE010000021.1"/>
</dbReference>
<dbReference type="Proteomes" id="UP001595833">
    <property type="component" value="Unassembled WGS sequence"/>
</dbReference>
<evidence type="ECO:0000259" key="3">
    <source>
        <dbReference type="PROSITE" id="PS50977"/>
    </source>
</evidence>
<keyword evidence="5" id="KW-1185">Reference proteome</keyword>
<dbReference type="Pfam" id="PF00440">
    <property type="entry name" value="TetR_N"/>
    <property type="match status" value="1"/>
</dbReference>
<proteinExistence type="predicted"/>
<dbReference type="PROSITE" id="PS50977">
    <property type="entry name" value="HTH_TETR_2"/>
    <property type="match status" value="1"/>
</dbReference>
<reference evidence="5" key="1">
    <citation type="journal article" date="2019" name="Int. J. Syst. Evol. Microbiol.">
        <title>The Global Catalogue of Microorganisms (GCM) 10K type strain sequencing project: providing services to taxonomists for standard genome sequencing and annotation.</title>
        <authorList>
            <consortium name="The Broad Institute Genomics Platform"/>
            <consortium name="The Broad Institute Genome Sequencing Center for Infectious Disease"/>
            <person name="Wu L."/>
            <person name="Ma J."/>
        </authorList>
    </citation>
    <scope>NUCLEOTIDE SEQUENCE [LARGE SCALE GENOMIC DNA]</scope>
    <source>
        <strain evidence="5">KCTC 12848</strain>
    </source>
</reference>
<evidence type="ECO:0000313" key="5">
    <source>
        <dbReference type="Proteomes" id="UP001595833"/>
    </source>
</evidence>
<dbReference type="InterPro" id="IPR041483">
    <property type="entry name" value="TetR_C_34"/>
</dbReference>
<evidence type="ECO:0000256" key="1">
    <source>
        <dbReference type="ARBA" id="ARBA00023125"/>
    </source>
</evidence>
<comment type="caution">
    <text evidence="4">The sequence shown here is derived from an EMBL/GenBank/DDBJ whole genome shotgun (WGS) entry which is preliminary data.</text>
</comment>
<dbReference type="Gene3D" id="1.10.357.10">
    <property type="entry name" value="Tetracycline Repressor, domain 2"/>
    <property type="match status" value="1"/>
</dbReference>
<dbReference type="InterPro" id="IPR001647">
    <property type="entry name" value="HTH_TetR"/>
</dbReference>
<evidence type="ECO:0000313" key="4">
    <source>
        <dbReference type="EMBL" id="MFC5060056.1"/>
    </source>
</evidence>
<sequence length="215" mass="23094">MEFQRARRPEQVEQRRRAILGAARDLLLERSLADISLRELSCRVGLAKSNVLRYFDSREAVFLEVLDAEWSSWLDALGTTLPTDRDEVAVATAIASSLAGRRMLGALLGGAGALERNITVDTARWFKGRAGAHSTRLADLVRARLPVLDEAGARHFADAVVVIAAGLWPRAEPTEAVAVVLRESGSAEPAEAFAAGLTEALVNQLVGLVARSAKG</sequence>
<feature type="DNA-binding region" description="H-T-H motif" evidence="2">
    <location>
        <begin position="36"/>
        <end position="55"/>
    </location>
</feature>
<feature type="domain" description="HTH tetR-type" evidence="3">
    <location>
        <begin position="13"/>
        <end position="73"/>
    </location>
</feature>
<organism evidence="4 5">
    <name type="scientific">Saccharothrix xinjiangensis</name>
    <dbReference type="NCBI Taxonomy" id="204798"/>
    <lineage>
        <taxon>Bacteria</taxon>
        <taxon>Bacillati</taxon>
        <taxon>Actinomycetota</taxon>
        <taxon>Actinomycetes</taxon>
        <taxon>Pseudonocardiales</taxon>
        <taxon>Pseudonocardiaceae</taxon>
        <taxon>Saccharothrix</taxon>
    </lineage>
</organism>
<protein>
    <submittedName>
        <fullName evidence="4">TetR family transcriptional regulator</fullName>
    </submittedName>
</protein>
<gene>
    <name evidence="4" type="ORF">ACFPFM_40635</name>
</gene>
<accession>A0ABV9YHL9</accession>
<dbReference type="InterPro" id="IPR009057">
    <property type="entry name" value="Homeodomain-like_sf"/>
</dbReference>